<dbReference type="Proteomes" id="UP001396334">
    <property type="component" value="Unassembled WGS sequence"/>
</dbReference>
<protein>
    <submittedName>
        <fullName evidence="1">Uncharacterized protein</fullName>
    </submittedName>
</protein>
<gene>
    <name evidence="1" type="ORF">V6N11_077547</name>
</gene>
<evidence type="ECO:0000313" key="2">
    <source>
        <dbReference type="Proteomes" id="UP001396334"/>
    </source>
</evidence>
<comment type="caution">
    <text evidence="1">The sequence shown here is derived from an EMBL/GenBank/DDBJ whole genome shotgun (WGS) entry which is preliminary data.</text>
</comment>
<keyword evidence="2" id="KW-1185">Reference proteome</keyword>
<accession>A0ABR2TDH8</accession>
<evidence type="ECO:0000313" key="1">
    <source>
        <dbReference type="EMBL" id="KAK9035508.1"/>
    </source>
</evidence>
<organism evidence="1 2">
    <name type="scientific">Hibiscus sabdariffa</name>
    <name type="common">roselle</name>
    <dbReference type="NCBI Taxonomy" id="183260"/>
    <lineage>
        <taxon>Eukaryota</taxon>
        <taxon>Viridiplantae</taxon>
        <taxon>Streptophyta</taxon>
        <taxon>Embryophyta</taxon>
        <taxon>Tracheophyta</taxon>
        <taxon>Spermatophyta</taxon>
        <taxon>Magnoliopsida</taxon>
        <taxon>eudicotyledons</taxon>
        <taxon>Gunneridae</taxon>
        <taxon>Pentapetalae</taxon>
        <taxon>rosids</taxon>
        <taxon>malvids</taxon>
        <taxon>Malvales</taxon>
        <taxon>Malvaceae</taxon>
        <taxon>Malvoideae</taxon>
        <taxon>Hibiscus</taxon>
    </lineage>
</organism>
<proteinExistence type="predicted"/>
<dbReference type="EMBL" id="JBBPBN010000006">
    <property type="protein sequence ID" value="KAK9035508.1"/>
    <property type="molecule type" value="Genomic_DNA"/>
</dbReference>
<sequence length="91" mass="9694">MDFPSTSSGVQSSIDSFTIAVDFPELSGEVVTCHRFEDTNTDASEDSAMTDAGGQIETITDSITQQTYGKQRVVVDVVPSPEANTDASQET</sequence>
<name>A0ABR2TDH8_9ROSI</name>
<reference evidence="1 2" key="1">
    <citation type="journal article" date="2024" name="G3 (Bethesda)">
        <title>Genome assembly of Hibiscus sabdariffa L. provides insights into metabolisms of medicinal natural products.</title>
        <authorList>
            <person name="Kim T."/>
        </authorList>
    </citation>
    <scope>NUCLEOTIDE SEQUENCE [LARGE SCALE GENOMIC DNA]</scope>
    <source>
        <strain evidence="1">TK-2024</strain>
        <tissue evidence="1">Old leaves</tissue>
    </source>
</reference>